<protein>
    <submittedName>
        <fullName evidence="9">Exosortase</fullName>
    </submittedName>
</protein>
<proteinExistence type="predicted"/>
<feature type="transmembrane region" description="Helical" evidence="8">
    <location>
        <begin position="255"/>
        <end position="271"/>
    </location>
</feature>
<keyword evidence="3" id="KW-0645">Protease</keyword>
<feature type="transmembrane region" description="Helical" evidence="8">
    <location>
        <begin position="214"/>
        <end position="240"/>
    </location>
</feature>
<comment type="caution">
    <text evidence="9">The sequence shown here is derived from an EMBL/GenBank/DDBJ whole genome shotgun (WGS) entry which is preliminary data.</text>
</comment>
<accession>A0A368XW35</accession>
<evidence type="ECO:0000256" key="8">
    <source>
        <dbReference type="SAM" id="Phobius"/>
    </source>
</evidence>
<evidence type="ECO:0000256" key="2">
    <source>
        <dbReference type="ARBA" id="ARBA00022475"/>
    </source>
</evidence>
<dbReference type="GO" id="GO:0008233">
    <property type="term" value="F:peptidase activity"/>
    <property type="evidence" value="ECO:0007669"/>
    <property type="project" value="UniProtKB-KW"/>
</dbReference>
<evidence type="ECO:0000256" key="7">
    <source>
        <dbReference type="ARBA" id="ARBA00023136"/>
    </source>
</evidence>
<keyword evidence="2" id="KW-1003">Cell membrane</keyword>
<feature type="transmembrane region" description="Helical" evidence="8">
    <location>
        <begin position="74"/>
        <end position="93"/>
    </location>
</feature>
<dbReference type="RefSeq" id="WP_114434008.1">
    <property type="nucleotide sequence ID" value="NZ_QPJI01000003.1"/>
</dbReference>
<feature type="transmembrane region" description="Helical" evidence="8">
    <location>
        <begin position="300"/>
        <end position="318"/>
    </location>
</feature>
<dbReference type="InterPro" id="IPR013426">
    <property type="entry name" value="EpsH-like"/>
</dbReference>
<comment type="subcellular location">
    <subcellularLocation>
        <location evidence="1">Cell membrane</location>
        <topology evidence="1">Multi-pass membrane protein</topology>
    </subcellularLocation>
</comment>
<reference evidence="9 10" key="1">
    <citation type="submission" date="2018-07" db="EMBL/GenBank/DDBJ databases">
        <title>Freshwater and sediment microbial communities from various areas in North America, analyzing microbe dynamics in response to fracking.</title>
        <authorList>
            <person name="Lamendella R."/>
        </authorList>
    </citation>
    <scope>NUCLEOTIDE SEQUENCE [LARGE SCALE GENOMIC DNA]</scope>
    <source>
        <strain evidence="9 10">105B</strain>
    </source>
</reference>
<evidence type="ECO:0000256" key="5">
    <source>
        <dbReference type="ARBA" id="ARBA00022801"/>
    </source>
</evidence>
<dbReference type="Pfam" id="PF09721">
    <property type="entry name" value="Exosortase_EpsH"/>
    <property type="match status" value="1"/>
</dbReference>
<evidence type="ECO:0000313" key="10">
    <source>
        <dbReference type="Proteomes" id="UP000253647"/>
    </source>
</evidence>
<dbReference type="EMBL" id="QPJI01000003">
    <property type="protein sequence ID" value="RCW72201.1"/>
    <property type="molecule type" value="Genomic_DNA"/>
</dbReference>
<keyword evidence="5" id="KW-0378">Hydrolase</keyword>
<dbReference type="GO" id="GO:0006508">
    <property type="term" value="P:proteolysis"/>
    <property type="evidence" value="ECO:0007669"/>
    <property type="project" value="UniProtKB-KW"/>
</dbReference>
<dbReference type="AlphaFoldDB" id="A0A368XW35"/>
<evidence type="ECO:0000256" key="6">
    <source>
        <dbReference type="ARBA" id="ARBA00022989"/>
    </source>
</evidence>
<feature type="transmembrane region" description="Helical" evidence="8">
    <location>
        <begin position="126"/>
        <end position="150"/>
    </location>
</feature>
<dbReference type="GO" id="GO:0005886">
    <property type="term" value="C:plasma membrane"/>
    <property type="evidence" value="ECO:0007669"/>
    <property type="project" value="UniProtKB-SubCell"/>
</dbReference>
<dbReference type="NCBIfam" id="TIGR02602">
    <property type="entry name" value="8TM_EpsH"/>
    <property type="match status" value="1"/>
</dbReference>
<evidence type="ECO:0000256" key="3">
    <source>
        <dbReference type="ARBA" id="ARBA00022670"/>
    </source>
</evidence>
<feature type="transmembrane region" description="Helical" evidence="8">
    <location>
        <begin position="45"/>
        <end position="62"/>
    </location>
</feature>
<dbReference type="InterPro" id="IPR026392">
    <property type="entry name" value="Exo/Archaeosortase_dom"/>
</dbReference>
<name>A0A368XW35_MARNT</name>
<sequence length="517" mass="58449">MNMERMPSISLMSRLWPFLLVLCVLAFVTFPTLEGIVTRWVKWDESYSHGLLLAGVSLYLIWRKVKANPVAPGFAPVWVLPLIACLLAYWVGGLIRLQALQQLALVPLLFAACATLMGWRQARWFIVPLGLLFLTIPVWDFLAWTLQVITVSVNKFLLGFFDIDFEVEGVFVYLIGVGTFEVAHGCSGLRYLLVGQALVLIYGELYLSRLRSRITLFCLGVAFALLANWIRVFVIIYMGYETNMQSSLIEDHENFGWWVFAGTLVPLYFLARQLEKRDDQVVASQDNDEKQDHAKPAGKATVAVTVVALLGLVTWVALPDKRGNIASEPEGYAIDLSERYSPVFGSALEGWRPNVLNPDRVYAQTLFDRLQARAGQGLGTTYYLGAFTYDYQRHRAELIQYSNRLYDREFWIPEGFFDVENSLNIPVQGVTLKHRVSGQRVHLGYSYFVQGQWETDQWRAKLAQVGGFFSGRDDASLLISAVACDGCEVTATLAEFIESTFPVILEQIDQEVVRSDR</sequence>
<keyword evidence="7 8" id="KW-0472">Membrane</keyword>
<keyword evidence="4 8" id="KW-0812">Transmembrane</keyword>
<dbReference type="NCBIfam" id="TIGR04178">
    <property type="entry name" value="exo_archaeo"/>
    <property type="match status" value="1"/>
</dbReference>
<evidence type="ECO:0000256" key="1">
    <source>
        <dbReference type="ARBA" id="ARBA00004651"/>
    </source>
</evidence>
<gene>
    <name evidence="9" type="ORF">DET61_103161</name>
</gene>
<keyword evidence="6 8" id="KW-1133">Transmembrane helix</keyword>
<organism evidence="9 10">
    <name type="scientific">Marinobacter nauticus</name>
    <name type="common">Marinobacter hydrocarbonoclasticus</name>
    <name type="synonym">Marinobacter aquaeolei</name>
    <dbReference type="NCBI Taxonomy" id="2743"/>
    <lineage>
        <taxon>Bacteria</taxon>
        <taxon>Pseudomonadati</taxon>
        <taxon>Pseudomonadota</taxon>
        <taxon>Gammaproteobacteria</taxon>
        <taxon>Pseudomonadales</taxon>
        <taxon>Marinobacteraceae</taxon>
        <taxon>Marinobacter</taxon>
    </lineage>
</organism>
<evidence type="ECO:0000313" key="9">
    <source>
        <dbReference type="EMBL" id="RCW72201.1"/>
    </source>
</evidence>
<evidence type="ECO:0000256" key="4">
    <source>
        <dbReference type="ARBA" id="ARBA00022692"/>
    </source>
</evidence>
<dbReference type="Proteomes" id="UP000253647">
    <property type="component" value="Unassembled WGS sequence"/>
</dbReference>
<dbReference type="InterPro" id="IPR019127">
    <property type="entry name" value="Exosortase"/>
</dbReference>
<feature type="transmembrane region" description="Helical" evidence="8">
    <location>
        <begin position="99"/>
        <end position="119"/>
    </location>
</feature>